<evidence type="ECO:0000256" key="2">
    <source>
        <dbReference type="ARBA" id="ARBA00009592"/>
    </source>
</evidence>
<feature type="transmembrane region" description="Helical" evidence="12">
    <location>
        <begin position="26"/>
        <end position="44"/>
    </location>
</feature>
<evidence type="ECO:0000313" key="14">
    <source>
        <dbReference type="EMBL" id="RHN58906.1"/>
    </source>
</evidence>
<evidence type="ECO:0000259" key="13">
    <source>
        <dbReference type="Pfam" id="PF08263"/>
    </source>
</evidence>
<feature type="transmembrane region" description="Helical" evidence="12">
    <location>
        <begin position="976"/>
        <end position="999"/>
    </location>
</feature>
<evidence type="ECO:0000256" key="9">
    <source>
        <dbReference type="ARBA" id="ARBA00023136"/>
    </source>
</evidence>
<evidence type="ECO:0000256" key="12">
    <source>
        <dbReference type="SAM" id="Phobius"/>
    </source>
</evidence>
<dbReference type="Pfam" id="PF08263">
    <property type="entry name" value="LRRNT_2"/>
    <property type="match status" value="1"/>
</dbReference>
<keyword evidence="8 12" id="KW-1133">Transmembrane helix</keyword>
<dbReference type="InterPro" id="IPR013210">
    <property type="entry name" value="LRR_N_plant-typ"/>
</dbReference>
<dbReference type="EMBL" id="PSQE01000004">
    <property type="protein sequence ID" value="RHN58906.1"/>
    <property type="molecule type" value="Genomic_DNA"/>
</dbReference>
<gene>
    <name evidence="14" type="ORF">MtrunA17_Chr4g0007441</name>
</gene>
<dbReference type="PRINTS" id="PR00019">
    <property type="entry name" value="LEURICHRPT"/>
</dbReference>
<dbReference type="FunFam" id="3.80.10.10:FF:000095">
    <property type="entry name" value="LRR receptor-like serine/threonine-protein kinase GSO1"/>
    <property type="match status" value="1"/>
</dbReference>
<evidence type="ECO:0000256" key="4">
    <source>
        <dbReference type="ARBA" id="ARBA00022614"/>
    </source>
</evidence>
<keyword evidence="7" id="KW-0677">Repeat</keyword>
<evidence type="ECO:0000256" key="11">
    <source>
        <dbReference type="ARBA" id="ARBA00023180"/>
    </source>
</evidence>
<evidence type="ECO:0000256" key="5">
    <source>
        <dbReference type="ARBA" id="ARBA00022692"/>
    </source>
</evidence>
<evidence type="ECO:0000256" key="7">
    <source>
        <dbReference type="ARBA" id="ARBA00022737"/>
    </source>
</evidence>
<evidence type="ECO:0000256" key="10">
    <source>
        <dbReference type="ARBA" id="ARBA00023170"/>
    </source>
</evidence>
<dbReference type="PANTHER" id="PTHR48061:SF49">
    <property type="entry name" value="DISEASE RESISTANCE FAMILY PROTEIN_LRR PROTEIN"/>
    <property type="match status" value="1"/>
</dbReference>
<dbReference type="PANTHER" id="PTHR48061">
    <property type="entry name" value="LEUCINE-RICH REPEAT RECEPTOR PROTEIN KINASE EMS1-LIKE-RELATED"/>
    <property type="match status" value="1"/>
</dbReference>
<feature type="transmembrane region" description="Helical" evidence="12">
    <location>
        <begin position="56"/>
        <end position="73"/>
    </location>
</feature>
<dbReference type="GO" id="GO:0005886">
    <property type="term" value="C:plasma membrane"/>
    <property type="evidence" value="ECO:0007669"/>
    <property type="project" value="UniProtKB-SubCell"/>
</dbReference>
<dbReference type="Proteomes" id="UP000265566">
    <property type="component" value="Chromosome 4"/>
</dbReference>
<keyword evidence="3" id="KW-1003">Cell membrane</keyword>
<dbReference type="Pfam" id="PF00560">
    <property type="entry name" value="LRR_1"/>
    <property type="match status" value="6"/>
</dbReference>
<dbReference type="InterPro" id="IPR032675">
    <property type="entry name" value="LRR_dom_sf"/>
</dbReference>
<dbReference type="Pfam" id="PF13855">
    <property type="entry name" value="LRR_8"/>
    <property type="match status" value="3"/>
</dbReference>
<dbReference type="Pfam" id="PF13516">
    <property type="entry name" value="LRR_6"/>
    <property type="match status" value="2"/>
</dbReference>
<dbReference type="SMART" id="SM00365">
    <property type="entry name" value="LRR_SD22"/>
    <property type="match status" value="5"/>
</dbReference>
<sequence>MQCLVPITCVTTLRVLFNETSLVCNFINTPFFTCLLSFLLSCVVENQSNPTTMRSITLVSTFSFLLYFIYMSFQISVASAKCLEDQQSLLLQIKNNLTFEADSFNKLEQWNQSIPCCNWSGVTCDNEGQVIGLDLRNEVSGGFDNSSGLFSIQKLTKIRMLYLDGISIPSQGYEWSSLLLPFRDLQELGMSSCGLSGPLDSSLSKLENLSVIILGDNNFSSPVPQTFANFKNLTTLSLVDCGLTGTFPQNIFQIETLSVIDLSFNYNLHGSFPDYSLSESLHSIIVSYTNFSGALPSSIGKLRHLSKLDLSSCQFNGTLPNSLSNLTHLSYLDLSNNSFTGPMPPFGMVKNLIHLDLSDNSLSGEIPLSSNFEGLENLEIIDLSYNSIDGRIPTDLFSLLSIQEIHLSFNHFNTVDEFTIISPSSLNTLDLSSNHLSGPFPTSIFQLGSLKELDLSSNKFNGSLLLDKILELGNLTELNLSYNNISINGNVANVDQSSIPCFFLLELASCNLKFFPSFLKNQNQLSVLDLSNNQIQGIVPNWIWKMQGLEILNISHNFLTDLEGPLPNLTNDWMSLDLHNNKLQGSIPAFLEYVQYLDCSMNKFSVIPQDIGNSLPSLRFLSLSNNNLHGSIPESLCNLSLQVLDISFNNISGTISPCLIRMTSSTLLVLNLRMNNINGPIPDMFPTSCVASTLNFHGNLLQGPIPKSLSHCTSLKVLDIGSNQIVGGFPCFLKHIPTLSVLVLRNNRLHGSIECSLSLAKKPWKRIQILDMAFNNFSGKLPEFFFTTWERMMNNKDDGESDFIYIGDRELTSYSYYQDSMTVSIKGQQIELVKILKIFTAIDLSSNHFEGPLPNVLMDFKALYVLNFSNNALSGEIPSTIGNLKQLESLDLSNNSLVGKIPVQIASLSFLSFLNLSINHLVGKIPTGTQLQSFEASSFEGNDGLYGPPLTETPNDGPDKPHPQPACERFACSIDWNFLSVELGFVFGLGIIVGPLLFWKKWRVSYWKLVDKILCLIFQRMHFEYATDRGQTYRILRW</sequence>
<dbReference type="AlphaFoldDB" id="A0A396HZY1"/>
<keyword evidence="4" id="KW-0433">Leucine-rich repeat</keyword>
<keyword evidence="11" id="KW-0325">Glycoprotein</keyword>
<dbReference type="FunFam" id="3.80.10.10:FF:000213">
    <property type="entry name" value="Tyrosine-sulfated glycopeptide receptor 1"/>
    <property type="match status" value="1"/>
</dbReference>
<dbReference type="SMART" id="SM00369">
    <property type="entry name" value="LRR_TYP"/>
    <property type="match status" value="8"/>
</dbReference>
<name>A0A396HZY1_MEDTR</name>
<dbReference type="Gene3D" id="3.80.10.10">
    <property type="entry name" value="Ribonuclease Inhibitor"/>
    <property type="match status" value="4"/>
</dbReference>
<dbReference type="Gramene" id="rna20862">
    <property type="protein sequence ID" value="RHN58906.1"/>
    <property type="gene ID" value="gene20862"/>
</dbReference>
<comment type="caution">
    <text evidence="14">The sequence shown here is derived from an EMBL/GenBank/DDBJ whole genome shotgun (WGS) entry which is preliminary data.</text>
</comment>
<reference evidence="14" key="1">
    <citation type="journal article" date="2018" name="Nat. Plants">
        <title>Whole-genome landscape of Medicago truncatula symbiotic genes.</title>
        <authorList>
            <person name="Pecrix Y."/>
            <person name="Gamas P."/>
            <person name="Carrere S."/>
        </authorList>
    </citation>
    <scope>NUCLEOTIDE SEQUENCE</scope>
    <source>
        <tissue evidence="14">Leaves</tissue>
    </source>
</reference>
<dbReference type="SUPFAM" id="SSF52058">
    <property type="entry name" value="L domain-like"/>
    <property type="match status" value="3"/>
</dbReference>
<evidence type="ECO:0000256" key="6">
    <source>
        <dbReference type="ARBA" id="ARBA00022729"/>
    </source>
</evidence>
<keyword evidence="10" id="KW-0675">Receptor</keyword>
<evidence type="ECO:0000256" key="3">
    <source>
        <dbReference type="ARBA" id="ARBA00022475"/>
    </source>
</evidence>
<evidence type="ECO:0000256" key="8">
    <source>
        <dbReference type="ARBA" id="ARBA00022989"/>
    </source>
</evidence>
<organism evidence="14">
    <name type="scientific">Medicago truncatula</name>
    <name type="common">Barrel medic</name>
    <name type="synonym">Medicago tribuloides</name>
    <dbReference type="NCBI Taxonomy" id="3880"/>
    <lineage>
        <taxon>Eukaryota</taxon>
        <taxon>Viridiplantae</taxon>
        <taxon>Streptophyta</taxon>
        <taxon>Embryophyta</taxon>
        <taxon>Tracheophyta</taxon>
        <taxon>Spermatophyta</taxon>
        <taxon>Magnoliopsida</taxon>
        <taxon>eudicotyledons</taxon>
        <taxon>Gunneridae</taxon>
        <taxon>Pentapetalae</taxon>
        <taxon>rosids</taxon>
        <taxon>fabids</taxon>
        <taxon>Fabales</taxon>
        <taxon>Fabaceae</taxon>
        <taxon>Papilionoideae</taxon>
        <taxon>50 kb inversion clade</taxon>
        <taxon>NPAAA clade</taxon>
        <taxon>Hologalegina</taxon>
        <taxon>IRL clade</taxon>
        <taxon>Trifolieae</taxon>
        <taxon>Medicago</taxon>
    </lineage>
</organism>
<keyword evidence="9 12" id="KW-0472">Membrane</keyword>
<keyword evidence="6" id="KW-0732">Signal</keyword>
<comment type="similarity">
    <text evidence="2">Belongs to the RLP family.</text>
</comment>
<feature type="domain" description="Leucine-rich repeat-containing N-terminal plant-type" evidence="13">
    <location>
        <begin position="84"/>
        <end position="125"/>
    </location>
</feature>
<dbReference type="InterPro" id="IPR046956">
    <property type="entry name" value="RLP23-like"/>
</dbReference>
<dbReference type="InterPro" id="IPR003591">
    <property type="entry name" value="Leu-rich_rpt_typical-subtyp"/>
</dbReference>
<dbReference type="InterPro" id="IPR001611">
    <property type="entry name" value="Leu-rich_rpt"/>
</dbReference>
<evidence type="ECO:0000256" key="1">
    <source>
        <dbReference type="ARBA" id="ARBA00004251"/>
    </source>
</evidence>
<keyword evidence="5 12" id="KW-0812">Transmembrane</keyword>
<dbReference type="PROSITE" id="PS51450">
    <property type="entry name" value="LRR"/>
    <property type="match status" value="1"/>
</dbReference>
<proteinExistence type="inferred from homology"/>
<comment type="subcellular location">
    <subcellularLocation>
        <location evidence="1">Cell membrane</location>
        <topology evidence="1">Single-pass type I membrane protein</topology>
    </subcellularLocation>
</comment>
<accession>A0A396HZY1</accession>
<protein>
    <submittedName>
        <fullName evidence="14">Putative leucine-rich repeat-containing, plant-type, leucine-rich repeat domain, L</fullName>
    </submittedName>
</protein>